<reference evidence="7" key="1">
    <citation type="submission" date="2021-11" db="EMBL/GenBank/DDBJ databases">
        <authorList>
            <consortium name="Genoscope - CEA"/>
            <person name="William W."/>
        </authorList>
    </citation>
    <scope>NUCLEOTIDE SEQUENCE</scope>
</reference>
<keyword evidence="5" id="KW-0732">Signal</keyword>
<keyword evidence="3" id="KW-0378">Hydrolase</keyword>
<organism evidence="7 8">
    <name type="scientific">Pelagomonas calceolata</name>
    <dbReference type="NCBI Taxonomy" id="35677"/>
    <lineage>
        <taxon>Eukaryota</taxon>
        <taxon>Sar</taxon>
        <taxon>Stramenopiles</taxon>
        <taxon>Ochrophyta</taxon>
        <taxon>Pelagophyceae</taxon>
        <taxon>Pelagomonadales</taxon>
        <taxon>Pelagomonadaceae</taxon>
        <taxon>Pelagomonas</taxon>
    </lineage>
</organism>
<evidence type="ECO:0000256" key="2">
    <source>
        <dbReference type="ARBA" id="ARBA00022670"/>
    </source>
</evidence>
<sequence>MLGRIALVLAAVARALRLRAGPPLAPVRRALGAAACAAALAPPLTGPAVAAPPAAEPDAPAAARRLVEEAYDLLDKYYYDGDSLAAPRWRGARERYARAAQQKPRAAPAFRAEALKALDADRYTRIVDERTYAAISRFDILGVGLILAPGPDGRAAVASPPLPGGAAQREGSIRQGDVVDTIDGVKTGGKSSFELLEIVDRAADAGRATFGVVGAGDRTPRLVTLERTVRSVGDPVRAARGPADGVGYVRLGEFNSRTADRLAEVLRDLAARGAARFVVDLRGNGGGAFQEAVAAASLFLDDGAPVVTVVERSGGGGGADRRETFAAKAPPPARRAFAAAAPPPRVQLWLDGGTASASEIFAGALRDNCAAALAGRPSFGKGKIQAVFGLADDSGLIVTVANYLTPAGTAIQGVGLTPEAGLRGPGLGLLEPPLPSAAQFDDAWDHRVCATK</sequence>
<dbReference type="InterPro" id="IPR004447">
    <property type="entry name" value="Peptidase_S41A"/>
</dbReference>
<dbReference type="PANTHER" id="PTHR32060:SF22">
    <property type="entry name" value="CARBOXYL-TERMINAL-PROCESSING PEPTIDASE 3, CHLOROPLASTIC"/>
    <property type="match status" value="1"/>
</dbReference>
<dbReference type="GO" id="GO:0006508">
    <property type="term" value="P:proteolysis"/>
    <property type="evidence" value="ECO:0007669"/>
    <property type="project" value="UniProtKB-KW"/>
</dbReference>
<dbReference type="InterPro" id="IPR001478">
    <property type="entry name" value="PDZ"/>
</dbReference>
<dbReference type="CDD" id="cd07560">
    <property type="entry name" value="Peptidase_S41_CPP"/>
    <property type="match status" value="1"/>
</dbReference>
<dbReference type="Pfam" id="PF03572">
    <property type="entry name" value="Peptidase_S41"/>
    <property type="match status" value="1"/>
</dbReference>
<evidence type="ECO:0000256" key="3">
    <source>
        <dbReference type="ARBA" id="ARBA00022801"/>
    </source>
</evidence>
<proteinExistence type="inferred from homology"/>
<evidence type="ECO:0000313" key="7">
    <source>
        <dbReference type="EMBL" id="CAH0368792.1"/>
    </source>
</evidence>
<evidence type="ECO:0000256" key="4">
    <source>
        <dbReference type="ARBA" id="ARBA00022825"/>
    </source>
</evidence>
<dbReference type="EMBL" id="CAKKNE010000002">
    <property type="protein sequence ID" value="CAH0368792.1"/>
    <property type="molecule type" value="Genomic_DNA"/>
</dbReference>
<keyword evidence="4" id="KW-0720">Serine protease</keyword>
<dbReference type="SUPFAM" id="SSF50156">
    <property type="entry name" value="PDZ domain-like"/>
    <property type="match status" value="1"/>
</dbReference>
<dbReference type="GO" id="GO:0008236">
    <property type="term" value="F:serine-type peptidase activity"/>
    <property type="evidence" value="ECO:0007669"/>
    <property type="project" value="UniProtKB-KW"/>
</dbReference>
<comment type="caution">
    <text evidence="7">The sequence shown here is derived from an EMBL/GenBank/DDBJ whole genome shotgun (WGS) entry which is preliminary data.</text>
</comment>
<dbReference type="InterPro" id="IPR029045">
    <property type="entry name" value="ClpP/crotonase-like_dom_sf"/>
</dbReference>
<dbReference type="SUPFAM" id="SSF52096">
    <property type="entry name" value="ClpP/crotonase"/>
    <property type="match status" value="1"/>
</dbReference>
<keyword evidence="2" id="KW-0645">Protease</keyword>
<evidence type="ECO:0000313" key="8">
    <source>
        <dbReference type="Proteomes" id="UP000789595"/>
    </source>
</evidence>
<evidence type="ECO:0000256" key="1">
    <source>
        <dbReference type="ARBA" id="ARBA00009179"/>
    </source>
</evidence>
<name>A0A8J2SKP6_9STRA</name>
<dbReference type="SMART" id="SM00245">
    <property type="entry name" value="TSPc"/>
    <property type="match status" value="1"/>
</dbReference>
<dbReference type="InterPro" id="IPR005151">
    <property type="entry name" value="Tail-specific_protease"/>
</dbReference>
<comment type="similarity">
    <text evidence="1">Belongs to the peptidase S41A family.</text>
</comment>
<dbReference type="AlphaFoldDB" id="A0A8J2SKP6"/>
<dbReference type="PANTHER" id="PTHR32060">
    <property type="entry name" value="TAIL-SPECIFIC PROTEASE"/>
    <property type="match status" value="1"/>
</dbReference>
<feature type="signal peptide" evidence="5">
    <location>
        <begin position="1"/>
        <end position="15"/>
    </location>
</feature>
<protein>
    <recommendedName>
        <fullName evidence="6">PDZ domain-containing protein</fullName>
    </recommendedName>
</protein>
<dbReference type="OrthoDB" id="43580at2759"/>
<accession>A0A8J2SKP6</accession>
<dbReference type="GO" id="GO:0004175">
    <property type="term" value="F:endopeptidase activity"/>
    <property type="evidence" value="ECO:0007669"/>
    <property type="project" value="TreeGrafter"/>
</dbReference>
<dbReference type="Gene3D" id="3.90.226.10">
    <property type="entry name" value="2-enoyl-CoA Hydratase, Chain A, domain 1"/>
    <property type="match status" value="1"/>
</dbReference>
<feature type="domain" description="PDZ" evidence="6">
    <location>
        <begin position="132"/>
        <end position="204"/>
    </location>
</feature>
<dbReference type="PROSITE" id="PS50106">
    <property type="entry name" value="PDZ"/>
    <property type="match status" value="1"/>
</dbReference>
<dbReference type="Gene3D" id="2.30.42.10">
    <property type="match status" value="1"/>
</dbReference>
<keyword evidence="8" id="KW-1185">Reference proteome</keyword>
<gene>
    <name evidence="7" type="ORF">PECAL_2P18810</name>
</gene>
<evidence type="ECO:0000256" key="5">
    <source>
        <dbReference type="SAM" id="SignalP"/>
    </source>
</evidence>
<evidence type="ECO:0000259" key="6">
    <source>
        <dbReference type="PROSITE" id="PS50106"/>
    </source>
</evidence>
<feature type="chain" id="PRO_5035149025" description="PDZ domain-containing protein" evidence="5">
    <location>
        <begin position="16"/>
        <end position="452"/>
    </location>
</feature>
<dbReference type="InterPro" id="IPR036034">
    <property type="entry name" value="PDZ_sf"/>
</dbReference>
<dbReference type="Gene3D" id="3.30.750.44">
    <property type="match status" value="1"/>
</dbReference>
<dbReference type="Proteomes" id="UP000789595">
    <property type="component" value="Unassembled WGS sequence"/>
</dbReference>